<dbReference type="Proteomes" id="UP001165960">
    <property type="component" value="Unassembled WGS sequence"/>
</dbReference>
<reference evidence="1" key="1">
    <citation type="submission" date="2022-04" db="EMBL/GenBank/DDBJ databases">
        <title>Genome of the entomopathogenic fungus Entomophthora muscae.</title>
        <authorList>
            <person name="Elya C."/>
            <person name="Lovett B.R."/>
            <person name="Lee E."/>
            <person name="Macias A.M."/>
            <person name="Hajek A.E."/>
            <person name="De Bivort B.L."/>
            <person name="Kasson M.T."/>
            <person name="De Fine Licht H.H."/>
            <person name="Stajich J.E."/>
        </authorList>
    </citation>
    <scope>NUCLEOTIDE SEQUENCE</scope>
    <source>
        <strain evidence="1">Berkeley</strain>
    </source>
</reference>
<accession>A0ACC2UJ02</accession>
<dbReference type="EMBL" id="QTSX02000712">
    <property type="protein sequence ID" value="KAJ9086700.1"/>
    <property type="molecule type" value="Genomic_DNA"/>
</dbReference>
<organism evidence="1 2">
    <name type="scientific">Entomophthora muscae</name>
    <dbReference type="NCBI Taxonomy" id="34485"/>
    <lineage>
        <taxon>Eukaryota</taxon>
        <taxon>Fungi</taxon>
        <taxon>Fungi incertae sedis</taxon>
        <taxon>Zoopagomycota</taxon>
        <taxon>Entomophthoromycotina</taxon>
        <taxon>Entomophthoromycetes</taxon>
        <taxon>Entomophthorales</taxon>
        <taxon>Entomophthoraceae</taxon>
        <taxon>Entomophthora</taxon>
    </lineage>
</organism>
<keyword evidence="2" id="KW-1185">Reference proteome</keyword>
<name>A0ACC2UJ02_9FUNG</name>
<gene>
    <name evidence="1" type="ORF">DSO57_1000960</name>
</gene>
<proteinExistence type="predicted"/>
<sequence>MSSKPFNRNDSHGSQQRYNKNANQTRGNFQQRDQGPRNKFNNYSRPAYQKLQPGSYSKGGKTYLGKREKLKERQNYASKVKSKFAKELNRGFQADGDDAAFAKTPDFYKEIFAEVDRENSLKKSSSSPVKDQPQQNLDEEGSDENQVVRVNKPTASVEAPEEALNPKRVLEPANFEDKKEHPKVELDKNSHKKSKPNPFKKSIEELEKQQKELEKIKKDAANESARRQNEQKIKKRQRKQITSKLMRRSKTGQPILGNQISIMLSKLEKS</sequence>
<protein>
    <submittedName>
        <fullName evidence="1">Uncharacterized protein</fullName>
    </submittedName>
</protein>
<evidence type="ECO:0000313" key="2">
    <source>
        <dbReference type="Proteomes" id="UP001165960"/>
    </source>
</evidence>
<comment type="caution">
    <text evidence="1">The sequence shown here is derived from an EMBL/GenBank/DDBJ whole genome shotgun (WGS) entry which is preliminary data.</text>
</comment>
<evidence type="ECO:0000313" key="1">
    <source>
        <dbReference type="EMBL" id="KAJ9086700.1"/>
    </source>
</evidence>